<organism evidence="1 2">
    <name type="scientific">Pigmentiphaga kullae</name>
    <dbReference type="NCBI Taxonomy" id="151784"/>
    <lineage>
        <taxon>Bacteria</taxon>
        <taxon>Pseudomonadati</taxon>
        <taxon>Pseudomonadota</taxon>
        <taxon>Betaproteobacteria</taxon>
        <taxon>Burkholderiales</taxon>
        <taxon>Alcaligenaceae</taxon>
        <taxon>Pigmentiphaga</taxon>
    </lineage>
</organism>
<gene>
    <name evidence="1" type="ORF">EV675_3250</name>
</gene>
<reference evidence="1 2" key="1">
    <citation type="submission" date="2019-02" db="EMBL/GenBank/DDBJ databases">
        <title>Genomic Encyclopedia of Type Strains, Phase IV (KMG-IV): sequencing the most valuable type-strain genomes for metagenomic binning, comparative biology and taxonomic classification.</title>
        <authorList>
            <person name="Goeker M."/>
        </authorList>
    </citation>
    <scope>NUCLEOTIDE SEQUENCE [LARGE SCALE GENOMIC DNA]</scope>
    <source>
        <strain evidence="1 2">K24</strain>
    </source>
</reference>
<dbReference type="RefSeq" id="WP_130358278.1">
    <property type="nucleotide sequence ID" value="NZ_SGXC01000002.1"/>
</dbReference>
<dbReference type="Proteomes" id="UP000292445">
    <property type="component" value="Unassembled WGS sequence"/>
</dbReference>
<protein>
    <submittedName>
        <fullName evidence="1">Uncharacterized protein</fullName>
    </submittedName>
</protein>
<name>A0A4Q7NC85_9BURK</name>
<sequence>MSDLIELPEASPTARAAAASLIAHMRNEYGEKFARQWAHVKADDQIDHWARRLAGYTAGEVRRGLVALSTRPYPPTLPEFLGLCRPPIDAEAAFHEAVAGMQARQRGELGEWSHPAIYWAAVRVSSHDLLANGYAVMRGRWENALRDWLSKGRWADIPMPAVALPAPGAAVTSDDEARRRLKQLGAGGILHSAGSGCDTGWAQRILDREAAGRDRPCIAALRMARRALGVAEEVQA</sequence>
<dbReference type="EMBL" id="SGXC01000002">
    <property type="protein sequence ID" value="RZS80638.1"/>
    <property type="molecule type" value="Genomic_DNA"/>
</dbReference>
<dbReference type="AlphaFoldDB" id="A0A4Q7NC85"/>
<accession>A0A4Q7NC85</accession>
<proteinExistence type="predicted"/>
<evidence type="ECO:0000313" key="2">
    <source>
        <dbReference type="Proteomes" id="UP000292445"/>
    </source>
</evidence>
<dbReference type="OrthoDB" id="8946427at2"/>
<comment type="caution">
    <text evidence="1">The sequence shown here is derived from an EMBL/GenBank/DDBJ whole genome shotgun (WGS) entry which is preliminary data.</text>
</comment>
<evidence type="ECO:0000313" key="1">
    <source>
        <dbReference type="EMBL" id="RZS80638.1"/>
    </source>
</evidence>
<keyword evidence="2" id="KW-1185">Reference proteome</keyword>